<evidence type="ECO:0000313" key="3">
    <source>
        <dbReference type="EMBL" id="MBC6112957.1"/>
    </source>
</evidence>
<evidence type="ECO:0000256" key="1">
    <source>
        <dbReference type="ARBA" id="ARBA00006817"/>
    </source>
</evidence>
<dbReference type="RefSeq" id="WP_187073375.1">
    <property type="nucleotide sequence ID" value="NZ_JBHRVK010000001.1"/>
</dbReference>
<keyword evidence="4" id="KW-1185">Reference proteome</keyword>
<dbReference type="EMBL" id="JACRYL010000031">
    <property type="protein sequence ID" value="MBC6112957.1"/>
    <property type="molecule type" value="Genomic_DNA"/>
</dbReference>
<gene>
    <name evidence="3" type="ORF">H7U22_21260</name>
</gene>
<feature type="domain" description="Activator of Hsp90 ATPase homologue 1/2-like C-terminal" evidence="2">
    <location>
        <begin position="12"/>
        <end position="133"/>
    </location>
</feature>
<comment type="caution">
    <text evidence="3">The sequence shown here is derived from an EMBL/GenBank/DDBJ whole genome shotgun (WGS) entry which is preliminary data.</text>
</comment>
<dbReference type="Proteomes" id="UP000652755">
    <property type="component" value="Unassembled WGS sequence"/>
</dbReference>
<dbReference type="InterPro" id="IPR013538">
    <property type="entry name" value="ASHA1/2-like_C"/>
</dbReference>
<evidence type="ECO:0000259" key="2">
    <source>
        <dbReference type="Pfam" id="PF08327"/>
    </source>
</evidence>
<accession>A0ABR7KYW9</accession>
<reference evidence="3 4" key="1">
    <citation type="submission" date="2020-08" db="EMBL/GenBank/DDBJ databases">
        <authorList>
            <person name="Sun Q."/>
            <person name="Inoue M."/>
        </authorList>
    </citation>
    <scope>NUCLEOTIDE SEQUENCE [LARGE SCALE GENOMIC DNA]</scope>
    <source>
        <strain evidence="3 4">CCM 8938</strain>
    </source>
</reference>
<name>A0ABR7KYW9_9SPHI</name>
<dbReference type="Gene3D" id="3.30.530.20">
    <property type="match status" value="1"/>
</dbReference>
<proteinExistence type="inferred from homology"/>
<evidence type="ECO:0000313" key="4">
    <source>
        <dbReference type="Proteomes" id="UP000652755"/>
    </source>
</evidence>
<protein>
    <submittedName>
        <fullName evidence="3">SRPBCC domain-containing protein</fullName>
    </submittedName>
</protein>
<comment type="similarity">
    <text evidence="1">Belongs to the AHA1 family.</text>
</comment>
<organism evidence="3 4">
    <name type="scientific">Pedobacter fastidiosus</name>
    <dbReference type="NCBI Taxonomy" id="2765361"/>
    <lineage>
        <taxon>Bacteria</taxon>
        <taxon>Pseudomonadati</taxon>
        <taxon>Bacteroidota</taxon>
        <taxon>Sphingobacteriia</taxon>
        <taxon>Sphingobacteriales</taxon>
        <taxon>Sphingobacteriaceae</taxon>
        <taxon>Pedobacter</taxon>
    </lineage>
</organism>
<dbReference type="Pfam" id="PF08327">
    <property type="entry name" value="AHSA1"/>
    <property type="match status" value="1"/>
</dbReference>
<dbReference type="SUPFAM" id="SSF55961">
    <property type="entry name" value="Bet v1-like"/>
    <property type="match status" value="1"/>
</dbReference>
<sequence length="142" mass="16247">MDKMKFNIEIIASAEKVWSILWGKESYSAWTAVFAEGSKVETDWKKGSKALFLDSKNEGMVSRIAENIPNEFMSIEHLGIIKDGKEDLNQVWKGAKENYNLNEKDGKTELLITMDSNAEMQAYFENTWPKALYQVKLLAESE</sequence>
<dbReference type="InterPro" id="IPR023393">
    <property type="entry name" value="START-like_dom_sf"/>
</dbReference>